<dbReference type="eggNOG" id="KOG2287">
    <property type="taxonomic scope" value="Eukaryota"/>
</dbReference>
<accession>V4L602</accession>
<evidence type="ECO:0000256" key="2">
    <source>
        <dbReference type="SAM" id="Phobius"/>
    </source>
</evidence>
<dbReference type="KEGG" id="eus:EUTSA_v10011115mg"/>
<dbReference type="Proteomes" id="UP000030689">
    <property type="component" value="Unassembled WGS sequence"/>
</dbReference>
<dbReference type="GO" id="GO:1901137">
    <property type="term" value="P:carbohydrate derivative biosynthetic process"/>
    <property type="evidence" value="ECO:0007669"/>
    <property type="project" value="UniProtKB-ARBA"/>
</dbReference>
<reference evidence="4 5" key="1">
    <citation type="journal article" date="2013" name="Front. Plant Sci.">
        <title>The Reference Genome of the Halophytic Plant Eutrema salsugineum.</title>
        <authorList>
            <person name="Yang R."/>
            <person name="Jarvis D.E."/>
            <person name="Chen H."/>
            <person name="Beilstein M.A."/>
            <person name="Grimwood J."/>
            <person name="Jenkins J."/>
            <person name="Shu S."/>
            <person name="Prochnik S."/>
            <person name="Xin M."/>
            <person name="Ma C."/>
            <person name="Schmutz J."/>
            <person name="Wing R.A."/>
            <person name="Mitchell-Olds T."/>
            <person name="Schumaker K.S."/>
            <person name="Wang X."/>
        </authorList>
    </citation>
    <scope>NUCLEOTIDE SEQUENCE [LARGE SCALE GENOMIC DNA]</scope>
</reference>
<keyword evidence="5" id="KW-1185">Reference proteome</keyword>
<evidence type="ECO:0000259" key="3">
    <source>
        <dbReference type="PROSITE" id="PS51304"/>
    </source>
</evidence>
<keyword evidence="2" id="KW-0812">Transmembrane</keyword>
<feature type="transmembrane region" description="Helical" evidence="2">
    <location>
        <begin position="29"/>
        <end position="49"/>
    </location>
</feature>
<keyword evidence="2" id="KW-1133">Transmembrane helix</keyword>
<dbReference type="PROSITE" id="PS51304">
    <property type="entry name" value="GALECTIN"/>
    <property type="match status" value="1"/>
</dbReference>
<dbReference type="Gene3D" id="2.60.120.200">
    <property type="match status" value="1"/>
</dbReference>
<dbReference type="STRING" id="72664.V4L602"/>
<dbReference type="SUPFAM" id="SSF49899">
    <property type="entry name" value="Concanavalin A-like lectins/glucanases"/>
    <property type="match status" value="1"/>
</dbReference>
<dbReference type="UniPathway" id="UPA00378"/>
<evidence type="ECO:0000313" key="4">
    <source>
        <dbReference type="EMBL" id="ESQ45775.1"/>
    </source>
</evidence>
<name>V4L602_EUTSA</name>
<dbReference type="GO" id="GO:0030246">
    <property type="term" value="F:carbohydrate binding"/>
    <property type="evidence" value="ECO:0007669"/>
    <property type="project" value="UniProtKB-UniRule"/>
</dbReference>
<sequence>MRNPKLSKLEKSEKFTIFMSLNKKKSVQILMVVCVLYMLLVTLEIPVVYRTRFNTLSQDTLTRPQKLERRAPGRPFKSLIYKETESEAPTRALIAEQRRTAQIISRLKFDPETFDPSRKDESLELHESAKVAWEVGRKLWEDLESGKTLKTLNEEKEITEKDGSRSCPVLVSLSGSDLLACRNVIELSCGLTLGSHITVLILNEEDEAVKVSRFMLELQGLKAVEGEDPPRILHFNPRLKGDWSGKPVIEQNTCYRMHWSLAQRCEGWRSSDDEETVDGQVMCEIWIREDSDSSKEETKKAIWWLSHFRR</sequence>
<dbReference type="InterPro" id="IPR013320">
    <property type="entry name" value="ConA-like_dom_sf"/>
</dbReference>
<protein>
    <recommendedName>
        <fullName evidence="1">Galectin</fullName>
    </recommendedName>
</protein>
<dbReference type="OMA" id="IWIREDS"/>
<gene>
    <name evidence="4" type="ORF">EUTSA_v10011115mg</name>
</gene>
<evidence type="ECO:0000256" key="1">
    <source>
        <dbReference type="RuleBase" id="RU102079"/>
    </source>
</evidence>
<dbReference type="EMBL" id="KI517435">
    <property type="protein sequence ID" value="ESQ45775.1"/>
    <property type="molecule type" value="Genomic_DNA"/>
</dbReference>
<feature type="domain" description="Galectin" evidence="3">
    <location>
        <begin position="183"/>
        <end position="310"/>
    </location>
</feature>
<keyword evidence="2" id="KW-0472">Membrane</keyword>
<evidence type="ECO:0000313" key="5">
    <source>
        <dbReference type="Proteomes" id="UP000030689"/>
    </source>
</evidence>
<keyword evidence="1" id="KW-0430">Lectin</keyword>
<dbReference type="InterPro" id="IPR001079">
    <property type="entry name" value="Galectin_CRD"/>
</dbReference>
<dbReference type="Gramene" id="ESQ45775">
    <property type="protein sequence ID" value="ESQ45775"/>
    <property type="gene ID" value="EUTSA_v10011115mg"/>
</dbReference>
<dbReference type="Pfam" id="PF00337">
    <property type="entry name" value="Gal-bind_lectin"/>
    <property type="match status" value="1"/>
</dbReference>
<proteinExistence type="predicted"/>
<dbReference type="AlphaFoldDB" id="V4L602"/>
<organism evidence="4 5">
    <name type="scientific">Eutrema salsugineum</name>
    <name type="common">Saltwater cress</name>
    <name type="synonym">Sisymbrium salsugineum</name>
    <dbReference type="NCBI Taxonomy" id="72664"/>
    <lineage>
        <taxon>Eukaryota</taxon>
        <taxon>Viridiplantae</taxon>
        <taxon>Streptophyta</taxon>
        <taxon>Embryophyta</taxon>
        <taxon>Tracheophyta</taxon>
        <taxon>Spermatophyta</taxon>
        <taxon>Magnoliopsida</taxon>
        <taxon>eudicotyledons</taxon>
        <taxon>Gunneridae</taxon>
        <taxon>Pentapetalae</taxon>
        <taxon>rosids</taxon>
        <taxon>malvids</taxon>
        <taxon>Brassicales</taxon>
        <taxon>Brassicaceae</taxon>
        <taxon>Eutremeae</taxon>
        <taxon>Eutrema</taxon>
    </lineage>
</organism>